<evidence type="ECO:0000256" key="3">
    <source>
        <dbReference type="ARBA" id="ARBA00022842"/>
    </source>
</evidence>
<dbReference type="SUPFAM" id="SSF55811">
    <property type="entry name" value="Nudix"/>
    <property type="match status" value="1"/>
</dbReference>
<evidence type="ECO:0000256" key="2">
    <source>
        <dbReference type="ARBA" id="ARBA00022801"/>
    </source>
</evidence>
<dbReference type="InterPro" id="IPR000086">
    <property type="entry name" value="NUDIX_hydrolase_dom"/>
</dbReference>
<dbReference type="InterPro" id="IPR020084">
    <property type="entry name" value="NUDIX_hydrolase_CS"/>
</dbReference>
<dbReference type="GO" id="GO:0016787">
    <property type="term" value="F:hydrolase activity"/>
    <property type="evidence" value="ECO:0007669"/>
    <property type="project" value="UniProtKB-KW"/>
</dbReference>
<dbReference type="RefSeq" id="WP_055450536.1">
    <property type="nucleotide sequence ID" value="NZ_CYHF01000005.1"/>
</dbReference>
<dbReference type="Proteomes" id="UP000183649">
    <property type="component" value="Unassembled WGS sequence"/>
</dbReference>
<keyword evidence="2 4" id="KW-0378">Hydrolase</keyword>
<dbReference type="Gene3D" id="3.90.79.10">
    <property type="entry name" value="Nucleoside Triphosphate Pyrophosphohydrolase"/>
    <property type="match status" value="1"/>
</dbReference>
<dbReference type="PANTHER" id="PTHR43222:SF2">
    <property type="entry name" value="NUDIX HYDROLASE 23, CHLOROPLASTIC"/>
    <property type="match status" value="1"/>
</dbReference>
<organism evidence="6 7">
    <name type="scientific">Thiomonas bhubaneswarensis</name>
    <dbReference type="NCBI Taxonomy" id="339866"/>
    <lineage>
        <taxon>Bacteria</taxon>
        <taxon>Pseudomonadati</taxon>
        <taxon>Pseudomonadota</taxon>
        <taxon>Betaproteobacteria</taxon>
        <taxon>Burkholderiales</taxon>
        <taxon>Thiomonas</taxon>
    </lineage>
</organism>
<dbReference type="Pfam" id="PF00293">
    <property type="entry name" value="NUDIX"/>
    <property type="match status" value="1"/>
</dbReference>
<evidence type="ECO:0000259" key="5">
    <source>
        <dbReference type="PROSITE" id="PS51462"/>
    </source>
</evidence>
<keyword evidence="3" id="KW-0460">Magnesium</keyword>
<proteinExistence type="inferred from homology"/>
<dbReference type="PRINTS" id="PR00502">
    <property type="entry name" value="NUDIXFAMILY"/>
</dbReference>
<comment type="cofactor">
    <cofactor evidence="1">
        <name>Mg(2+)</name>
        <dbReference type="ChEBI" id="CHEBI:18420"/>
    </cofactor>
</comment>
<evidence type="ECO:0000256" key="1">
    <source>
        <dbReference type="ARBA" id="ARBA00001946"/>
    </source>
</evidence>
<dbReference type="STRING" id="339866.GCA_001418255_01641"/>
<comment type="similarity">
    <text evidence="4">Belongs to the Nudix hydrolase family.</text>
</comment>
<dbReference type="CDD" id="cd04511">
    <property type="entry name" value="NUDIX_Hydrolase"/>
    <property type="match status" value="1"/>
</dbReference>
<dbReference type="Gene3D" id="2.20.70.10">
    <property type="match status" value="1"/>
</dbReference>
<dbReference type="Pfam" id="PF14803">
    <property type="entry name" value="Zn_ribbon_Nudix"/>
    <property type="match status" value="1"/>
</dbReference>
<evidence type="ECO:0000313" key="7">
    <source>
        <dbReference type="Proteomes" id="UP000183649"/>
    </source>
</evidence>
<dbReference type="InterPro" id="IPR029401">
    <property type="entry name" value="Nudix_N"/>
</dbReference>
<dbReference type="PROSITE" id="PS51462">
    <property type="entry name" value="NUDIX"/>
    <property type="match status" value="1"/>
</dbReference>
<dbReference type="PANTHER" id="PTHR43222">
    <property type="entry name" value="NUDIX HYDROLASE 23"/>
    <property type="match status" value="1"/>
</dbReference>
<dbReference type="EMBL" id="CYHF01000005">
    <property type="protein sequence ID" value="CUA97132.1"/>
    <property type="molecule type" value="Genomic_DNA"/>
</dbReference>
<dbReference type="OrthoDB" id="5417595at2"/>
<dbReference type="AlphaFoldDB" id="A0A0K6I1I8"/>
<dbReference type="InterPro" id="IPR020476">
    <property type="entry name" value="Nudix_hydrolase"/>
</dbReference>
<reference evidence="7" key="1">
    <citation type="submission" date="2015-08" db="EMBL/GenBank/DDBJ databases">
        <authorList>
            <person name="Varghese N."/>
        </authorList>
    </citation>
    <scope>NUCLEOTIDE SEQUENCE [LARGE SCALE GENOMIC DNA]</scope>
    <source>
        <strain evidence="7">DSM 18181</strain>
    </source>
</reference>
<dbReference type="InterPro" id="IPR015797">
    <property type="entry name" value="NUDIX_hydrolase-like_dom_sf"/>
</dbReference>
<gene>
    <name evidence="6" type="ORF">Ga0061069_105135</name>
</gene>
<evidence type="ECO:0000256" key="4">
    <source>
        <dbReference type="RuleBase" id="RU003476"/>
    </source>
</evidence>
<evidence type="ECO:0000313" key="6">
    <source>
        <dbReference type="EMBL" id="CUA97132.1"/>
    </source>
</evidence>
<feature type="domain" description="Nudix hydrolase" evidence="5">
    <location>
        <begin position="41"/>
        <end position="164"/>
    </location>
</feature>
<dbReference type="PROSITE" id="PS00893">
    <property type="entry name" value="NUDIX_BOX"/>
    <property type="match status" value="1"/>
</dbReference>
<protein>
    <submittedName>
        <fullName evidence="6">ADP-ribose pyrophosphatase YjhB, NUDIX family</fullName>
    </submittedName>
</protein>
<accession>A0A0K6I1I8</accession>
<keyword evidence="7" id="KW-1185">Reference proteome</keyword>
<name>A0A0K6I1I8_9BURK</name>
<sequence length="180" mass="20325">MHNPPIRHCTACGSPVIYRVPEGDSRPRAVCPACGHIQYENPRNIVGTIPAWGQQVLLCRRAIEPRYGLWTLPAGFMEIGESTEGGALRETREEAGAEVALSGLYAVINVLPANQVYFFYRGELTQPHWQAGEESLEVRLFHETDIPWEQLAFRSVAQTLQRYFADQRAGRFQIHTFDIA</sequence>